<protein>
    <submittedName>
        <fullName evidence="2">Uncharacterized protein</fullName>
    </submittedName>
</protein>
<evidence type="ECO:0000256" key="1">
    <source>
        <dbReference type="SAM" id="Phobius"/>
    </source>
</evidence>
<reference evidence="2 3" key="1">
    <citation type="submission" date="2020-02" db="EMBL/GenBank/DDBJ databases">
        <authorList>
            <person name="Ma Q."/>
            <person name="Huang Y."/>
            <person name="Song X."/>
            <person name="Pei D."/>
        </authorList>
    </citation>
    <scope>NUCLEOTIDE SEQUENCE [LARGE SCALE GENOMIC DNA]</scope>
    <source>
        <strain evidence="2">Sxm20200214</strain>
        <tissue evidence="2">Leaf</tissue>
    </source>
</reference>
<evidence type="ECO:0000313" key="2">
    <source>
        <dbReference type="EMBL" id="KAG2302892.1"/>
    </source>
</evidence>
<feature type="transmembrane region" description="Helical" evidence="1">
    <location>
        <begin position="41"/>
        <end position="64"/>
    </location>
</feature>
<evidence type="ECO:0000313" key="3">
    <source>
        <dbReference type="Proteomes" id="UP000886595"/>
    </source>
</evidence>
<keyword evidence="3" id="KW-1185">Reference proteome</keyword>
<dbReference type="Proteomes" id="UP000886595">
    <property type="component" value="Unassembled WGS sequence"/>
</dbReference>
<feature type="transmembrane region" description="Helical" evidence="1">
    <location>
        <begin position="102"/>
        <end position="122"/>
    </location>
</feature>
<organism evidence="2 3">
    <name type="scientific">Brassica carinata</name>
    <name type="common">Ethiopian mustard</name>
    <name type="synonym">Abyssinian cabbage</name>
    <dbReference type="NCBI Taxonomy" id="52824"/>
    <lineage>
        <taxon>Eukaryota</taxon>
        <taxon>Viridiplantae</taxon>
        <taxon>Streptophyta</taxon>
        <taxon>Embryophyta</taxon>
        <taxon>Tracheophyta</taxon>
        <taxon>Spermatophyta</taxon>
        <taxon>Magnoliopsida</taxon>
        <taxon>eudicotyledons</taxon>
        <taxon>Gunneridae</taxon>
        <taxon>Pentapetalae</taxon>
        <taxon>rosids</taxon>
        <taxon>malvids</taxon>
        <taxon>Brassicales</taxon>
        <taxon>Brassicaceae</taxon>
        <taxon>Brassiceae</taxon>
        <taxon>Brassica</taxon>
    </lineage>
</organism>
<comment type="caution">
    <text evidence="2">The sequence shown here is derived from an EMBL/GenBank/DDBJ whole genome shotgun (WGS) entry which is preliminary data.</text>
</comment>
<dbReference type="AlphaFoldDB" id="A0A8X7SBF4"/>
<accession>A0A8X7SBF4</accession>
<name>A0A8X7SBF4_BRACI</name>
<proteinExistence type="predicted"/>
<gene>
    <name evidence="2" type="ORF">Bca52824_031543</name>
</gene>
<sequence length="124" mass="13968">MADLSVQTCVVLSEGYNQVVVHGSCGLVDAIPHVRSSFPVLLFWFLLQRLRLLFLIVSLVYVFMPALSTPELGPFSLVSSLWFSKDALGESVLRMVINRLGVSLWFLFAFPGPLFPYGIMWWQA</sequence>
<dbReference type="EMBL" id="JAAMPC010000007">
    <property type="protein sequence ID" value="KAG2302892.1"/>
    <property type="molecule type" value="Genomic_DNA"/>
</dbReference>
<keyword evidence="1" id="KW-0812">Transmembrane</keyword>
<keyword evidence="1" id="KW-0472">Membrane</keyword>
<keyword evidence="1" id="KW-1133">Transmembrane helix</keyword>